<evidence type="ECO:0000256" key="1">
    <source>
        <dbReference type="SAM" id="Phobius"/>
    </source>
</evidence>
<accession>A0A2T4D994</accession>
<protein>
    <recommendedName>
        <fullName evidence="6">PepSY domain-containing protein</fullName>
    </recommendedName>
</protein>
<keyword evidence="1" id="KW-0812">Transmembrane</keyword>
<evidence type="ECO:0000313" key="2">
    <source>
        <dbReference type="EMBL" id="PTB90399.1"/>
    </source>
</evidence>
<dbReference type="AlphaFoldDB" id="A0A2T4D994"/>
<comment type="caution">
    <text evidence="3">The sequence shown here is derived from an EMBL/GenBank/DDBJ whole genome shotgun (WGS) entry which is preliminary data.</text>
</comment>
<organism evidence="3 5">
    <name type="scientific">Pseudidiomarina aestuarii</name>
    <dbReference type="NCBI Taxonomy" id="624146"/>
    <lineage>
        <taxon>Bacteria</taxon>
        <taxon>Pseudomonadati</taxon>
        <taxon>Pseudomonadota</taxon>
        <taxon>Gammaproteobacteria</taxon>
        <taxon>Alteromonadales</taxon>
        <taxon>Idiomarinaceae</taxon>
        <taxon>Pseudidiomarina</taxon>
    </lineage>
</organism>
<evidence type="ECO:0000313" key="3">
    <source>
        <dbReference type="EMBL" id="PTB90478.1"/>
    </source>
</evidence>
<evidence type="ECO:0000313" key="4">
    <source>
        <dbReference type="Proteomes" id="UP000241514"/>
    </source>
</evidence>
<dbReference type="EMBL" id="PYVG01000001">
    <property type="protein sequence ID" value="PTB90399.1"/>
    <property type="molecule type" value="Genomic_DNA"/>
</dbReference>
<dbReference type="EMBL" id="PYVF01000001">
    <property type="protein sequence ID" value="PTB90478.1"/>
    <property type="molecule type" value="Genomic_DNA"/>
</dbReference>
<evidence type="ECO:0008006" key="6">
    <source>
        <dbReference type="Google" id="ProtNLM"/>
    </source>
</evidence>
<dbReference type="Proteomes" id="UP000242087">
    <property type="component" value="Unassembled WGS sequence"/>
</dbReference>
<sequence length="242" mass="27942">MKRTRIRWRVWHRRLAWLVGIQLLLWSISGAYMVWLELDYIRGASHTNAKGQQQLLLEQAPETIASSAQVLAQYTDITAITLRRLPTEQWVYQVDGLNTTLLLDAFSLESLVLQPTDITALANDYRTSASGIDEAPAVQLLTEQLPQEVSFAELPLWQVTYSDLLNTTLYIDAASGALISTRHDFWRLFDFMWMLHIMDYDERADISTWWAQVFMLLSLVFILTGVSLLLLQLRRLGRRFHA</sequence>
<gene>
    <name evidence="3" type="ORF">C9927_00070</name>
    <name evidence="2" type="ORF">C9928_00405</name>
</gene>
<dbReference type="Proteomes" id="UP000241514">
    <property type="component" value="Unassembled WGS sequence"/>
</dbReference>
<keyword evidence="1" id="KW-1133">Transmembrane helix</keyword>
<name>A0A2T4D994_9GAMM</name>
<keyword evidence="1" id="KW-0472">Membrane</keyword>
<evidence type="ECO:0000313" key="5">
    <source>
        <dbReference type="Proteomes" id="UP000242087"/>
    </source>
</evidence>
<feature type="transmembrane region" description="Helical" evidence="1">
    <location>
        <begin position="209"/>
        <end position="231"/>
    </location>
</feature>
<reference evidence="4 5" key="1">
    <citation type="submission" date="2018-03" db="EMBL/GenBank/DDBJ databases">
        <title>Cross-interface Injection: A General Nanoliter Liquid Handling Method Applied to Single Cells Genome Amplification Automated Nanoliter Liquid Handling Applied to Single Cell Multiple Displacement Amplification.</title>
        <authorList>
            <person name="Yun J."/>
            <person name="Xu P."/>
            <person name="Xu J."/>
            <person name="Dai X."/>
            <person name="Wang Y."/>
            <person name="Zheng X."/>
            <person name="Cao C."/>
            <person name="Yi Q."/>
            <person name="Zhu Y."/>
            <person name="Wang L."/>
            <person name="Dong Z."/>
            <person name="Huang Y."/>
            <person name="Huang L."/>
            <person name="Du W."/>
        </authorList>
    </citation>
    <scope>NUCLEOTIDE SEQUENCE [LARGE SCALE GENOMIC DNA]</scope>
    <source>
        <strain evidence="3 5">A12-4</strain>
        <strain evidence="2 4">A9-4</strain>
    </source>
</reference>
<proteinExistence type="predicted"/>